<dbReference type="EMBL" id="SIDB01000004">
    <property type="protein sequence ID" value="KAI3433482.1"/>
    <property type="molecule type" value="Genomic_DNA"/>
</dbReference>
<accession>A0A9D4TSH8</accession>
<feature type="region of interest" description="Disordered" evidence="1">
    <location>
        <begin position="240"/>
        <end position="271"/>
    </location>
</feature>
<evidence type="ECO:0000259" key="2">
    <source>
        <dbReference type="Pfam" id="PF09346"/>
    </source>
</evidence>
<keyword evidence="4" id="KW-1185">Reference proteome</keyword>
<comment type="caution">
    <text evidence="3">The sequence shown here is derived from an EMBL/GenBank/DDBJ whole genome shotgun (WGS) entry which is preliminary data.</text>
</comment>
<evidence type="ECO:0000313" key="4">
    <source>
        <dbReference type="Proteomes" id="UP001055712"/>
    </source>
</evidence>
<dbReference type="InterPro" id="IPR018958">
    <property type="entry name" value="Knr4/Smi1-like_dom"/>
</dbReference>
<dbReference type="AlphaFoldDB" id="A0A9D4TSH8"/>
<gene>
    <name evidence="3" type="ORF">D9Q98_003294</name>
</gene>
<name>A0A9D4TSH8_CHLVU</name>
<organism evidence="3 4">
    <name type="scientific">Chlorella vulgaris</name>
    <name type="common">Green alga</name>
    <dbReference type="NCBI Taxonomy" id="3077"/>
    <lineage>
        <taxon>Eukaryota</taxon>
        <taxon>Viridiplantae</taxon>
        <taxon>Chlorophyta</taxon>
        <taxon>core chlorophytes</taxon>
        <taxon>Trebouxiophyceae</taxon>
        <taxon>Chlorellales</taxon>
        <taxon>Chlorellaceae</taxon>
        <taxon>Chlorella clade</taxon>
        <taxon>Chlorella</taxon>
    </lineage>
</organism>
<feature type="domain" description="Knr4/Smi1-like" evidence="2">
    <location>
        <begin position="160"/>
        <end position="323"/>
    </location>
</feature>
<dbReference type="Pfam" id="PF09346">
    <property type="entry name" value="SMI1_KNR4"/>
    <property type="match status" value="1"/>
</dbReference>
<protein>
    <recommendedName>
        <fullName evidence="2">Knr4/Smi1-like domain-containing protein</fullName>
    </recommendedName>
</protein>
<proteinExistence type="predicted"/>
<reference evidence="3" key="1">
    <citation type="journal article" date="2019" name="Plant J.">
        <title>Chlorella vulgaris genome assembly and annotation reveals the molecular basis for metabolic acclimation to high light conditions.</title>
        <authorList>
            <person name="Cecchin M."/>
            <person name="Marcolungo L."/>
            <person name="Rossato M."/>
            <person name="Girolomoni L."/>
            <person name="Cosentino E."/>
            <person name="Cuine S."/>
            <person name="Li-Beisson Y."/>
            <person name="Delledonne M."/>
            <person name="Ballottari M."/>
        </authorList>
    </citation>
    <scope>NUCLEOTIDE SEQUENCE</scope>
    <source>
        <strain evidence="3">211/11P</strain>
    </source>
</reference>
<reference evidence="3" key="2">
    <citation type="submission" date="2020-11" db="EMBL/GenBank/DDBJ databases">
        <authorList>
            <person name="Cecchin M."/>
            <person name="Marcolungo L."/>
            <person name="Rossato M."/>
            <person name="Girolomoni L."/>
            <person name="Cosentino E."/>
            <person name="Cuine S."/>
            <person name="Li-Beisson Y."/>
            <person name="Delledonne M."/>
            <person name="Ballottari M."/>
        </authorList>
    </citation>
    <scope>NUCLEOTIDE SEQUENCE</scope>
    <source>
        <strain evidence="3">211/11P</strain>
        <tissue evidence="3">Whole cell</tissue>
    </source>
</reference>
<sequence length="330" mass="35563">MAGEAEDVLEPGGCFKVVLPHGGQDHVPPQHSAEYGTLMRTVLAPAQQPLEGLGSLSHSVVAVILQHLQGAGGGAATRDVVHLAFSSRALFEAVAAAEPLWQQQCHRLGWSLEWLATLPPGTSSWRYFCGRMALRRRLRCQLSSLARFLDPLSAAAIQRPAAVEQIREVERALQAPLPWELFELYRWCDGQAAERGGVHFLHAARLLSLRELLAAVQERHGPLQTKAAFAQLVRQQSSAHGGSSSAALQPGSSRQAGGWAGEDDAPGCSCSPHAPQGAAAVPQVLLPFTEELRGRKWYCLDTSGRVWLTSGFNTLPVADNLSACILRVLT</sequence>
<evidence type="ECO:0000256" key="1">
    <source>
        <dbReference type="SAM" id="MobiDB-lite"/>
    </source>
</evidence>
<dbReference type="OrthoDB" id="550718at2759"/>
<evidence type="ECO:0000313" key="3">
    <source>
        <dbReference type="EMBL" id="KAI3433482.1"/>
    </source>
</evidence>
<dbReference type="Proteomes" id="UP001055712">
    <property type="component" value="Unassembled WGS sequence"/>
</dbReference>